<dbReference type="InterPro" id="IPR007627">
    <property type="entry name" value="RNA_pol_sigma70_r2"/>
</dbReference>
<dbReference type="InterPro" id="IPR050239">
    <property type="entry name" value="Sigma-70_RNA_pol_init_factors"/>
</dbReference>
<dbReference type="PANTHER" id="PTHR30603">
    <property type="entry name" value="RNA POLYMERASE SIGMA FACTOR RPO"/>
    <property type="match status" value="1"/>
</dbReference>
<dbReference type="PANTHER" id="PTHR30603:SF47">
    <property type="entry name" value="RNA POLYMERASE SIGMA FACTOR SIGD, CHLOROPLASTIC"/>
    <property type="match status" value="1"/>
</dbReference>
<gene>
    <name evidence="7" type="ORF">FLM9_973</name>
</gene>
<feature type="domain" description="RNA polymerase sigma-70 region 4" evidence="6">
    <location>
        <begin position="235"/>
        <end position="282"/>
    </location>
</feature>
<feature type="domain" description="RNA polymerase sigma-70 region 2" evidence="5">
    <location>
        <begin position="61"/>
        <end position="129"/>
    </location>
</feature>
<evidence type="ECO:0000259" key="5">
    <source>
        <dbReference type="Pfam" id="PF04542"/>
    </source>
</evidence>
<reference evidence="8" key="1">
    <citation type="submission" date="2016-02" db="EMBL/GenBank/DDBJ databases">
        <authorList>
            <person name="liu f."/>
        </authorList>
    </citation>
    <scope>NUCLEOTIDE SEQUENCE [LARGE SCALE GENOMIC DNA]</scope>
</reference>
<dbReference type="Pfam" id="PF04542">
    <property type="entry name" value="Sigma70_r2"/>
    <property type="match status" value="1"/>
</dbReference>
<dbReference type="OrthoDB" id="9809557at2"/>
<evidence type="ECO:0000313" key="7">
    <source>
        <dbReference type="EMBL" id="SAY38952.1"/>
    </source>
</evidence>
<evidence type="ECO:0000256" key="2">
    <source>
        <dbReference type="ARBA" id="ARBA00023082"/>
    </source>
</evidence>
<evidence type="ECO:0000313" key="8">
    <source>
        <dbReference type="Proteomes" id="UP000182631"/>
    </source>
</evidence>
<sequence>MTRETNTLAWMFQRISQFRLLTSEEETSLGQVVHRWRSYTGGPESAPTRVRRAGLQAREQMIQSNLRLVVHLAKKYQDRGLPLEDLIQEGAIGLQRAVEKFDPAKGYRFSTYSYWWIKQSLQRSITQKGSTIRLPFHVADRLARLKITVQRLSDKLGRLPTVAEVAKLANGTQDQIRHLGRTAQLLHMVSLEQHMDVEGDPAPLDEWIDERPRPMDQLMQVLERDYLVEIINASGLRDQEWAVVRQRHYLNRRPTFQDLGKSLALSPEHTFQIHQSALRKLRRAARTVNLANVRSW</sequence>
<evidence type="ECO:0000259" key="6">
    <source>
        <dbReference type="Pfam" id="PF04545"/>
    </source>
</evidence>
<dbReference type="Pfam" id="PF04545">
    <property type="entry name" value="Sigma70_r4"/>
    <property type="match status" value="1"/>
</dbReference>
<organism evidence="7 8">
    <name type="scientific">Candidatus Synechococcus spongiarum</name>
    <dbReference type="NCBI Taxonomy" id="431041"/>
    <lineage>
        <taxon>Bacteria</taxon>
        <taxon>Bacillati</taxon>
        <taxon>Cyanobacteriota</taxon>
        <taxon>Cyanophyceae</taxon>
        <taxon>Synechococcales</taxon>
        <taxon>Synechococcaceae</taxon>
        <taxon>Synechococcus</taxon>
    </lineage>
</organism>
<dbReference type="GO" id="GO:0003677">
    <property type="term" value="F:DNA binding"/>
    <property type="evidence" value="ECO:0007669"/>
    <property type="project" value="UniProtKB-KW"/>
</dbReference>
<keyword evidence="3" id="KW-0238">DNA-binding</keyword>
<dbReference type="Gene3D" id="1.10.601.10">
    <property type="entry name" value="RNA Polymerase Primary Sigma Factor"/>
    <property type="match status" value="1"/>
</dbReference>
<keyword evidence="4" id="KW-0804">Transcription</keyword>
<dbReference type="GO" id="GO:0016987">
    <property type="term" value="F:sigma factor activity"/>
    <property type="evidence" value="ECO:0007669"/>
    <property type="project" value="UniProtKB-KW"/>
</dbReference>
<dbReference type="InterPro" id="IPR013324">
    <property type="entry name" value="RNA_pol_sigma_r3/r4-like"/>
</dbReference>
<dbReference type="InterPro" id="IPR007630">
    <property type="entry name" value="RNA_pol_sigma70_r4"/>
</dbReference>
<name>A0A171DGT4_9SYNE</name>
<evidence type="ECO:0000256" key="3">
    <source>
        <dbReference type="ARBA" id="ARBA00023125"/>
    </source>
</evidence>
<dbReference type="GO" id="GO:0006352">
    <property type="term" value="P:DNA-templated transcription initiation"/>
    <property type="evidence" value="ECO:0007669"/>
    <property type="project" value="InterPro"/>
</dbReference>
<keyword evidence="8" id="KW-1185">Reference proteome</keyword>
<dbReference type="SUPFAM" id="SSF88946">
    <property type="entry name" value="Sigma2 domain of RNA polymerase sigma factors"/>
    <property type="match status" value="1"/>
</dbReference>
<dbReference type="PRINTS" id="PR00046">
    <property type="entry name" value="SIGMA70FCT"/>
</dbReference>
<dbReference type="Proteomes" id="UP000182631">
    <property type="component" value="Unassembled WGS sequence"/>
</dbReference>
<dbReference type="Gene3D" id="1.20.140.160">
    <property type="match status" value="1"/>
</dbReference>
<dbReference type="InterPro" id="IPR013325">
    <property type="entry name" value="RNA_pol_sigma_r2"/>
</dbReference>
<dbReference type="NCBIfam" id="TIGR02937">
    <property type="entry name" value="sigma70-ECF"/>
    <property type="match status" value="1"/>
</dbReference>
<accession>A0A171DGT4</accession>
<dbReference type="EMBL" id="FITM01000104">
    <property type="protein sequence ID" value="SAY38952.1"/>
    <property type="molecule type" value="Genomic_DNA"/>
</dbReference>
<keyword evidence="1" id="KW-0805">Transcription regulation</keyword>
<dbReference type="InterPro" id="IPR000943">
    <property type="entry name" value="RNA_pol_sigma70"/>
</dbReference>
<proteinExistence type="predicted"/>
<dbReference type="SUPFAM" id="SSF88659">
    <property type="entry name" value="Sigma3 and sigma4 domains of RNA polymerase sigma factors"/>
    <property type="match status" value="2"/>
</dbReference>
<dbReference type="InterPro" id="IPR014284">
    <property type="entry name" value="RNA_pol_sigma-70_dom"/>
</dbReference>
<keyword evidence="2" id="KW-0731">Sigma factor</keyword>
<dbReference type="AlphaFoldDB" id="A0A171DGT4"/>
<evidence type="ECO:0000256" key="1">
    <source>
        <dbReference type="ARBA" id="ARBA00023015"/>
    </source>
</evidence>
<protein>
    <submittedName>
        <fullName evidence="7">RNA polymerase sigma factor RpoD</fullName>
    </submittedName>
</protein>
<evidence type="ECO:0000256" key="4">
    <source>
        <dbReference type="ARBA" id="ARBA00023163"/>
    </source>
</evidence>